<geneLocation type="plasmid" evidence="1">
    <name>unnamed</name>
</geneLocation>
<name>A0ABT0CNX6_9HYPH</name>
<proteinExistence type="predicted"/>
<dbReference type="InterPro" id="IPR046724">
    <property type="entry name" value="DUF6616"/>
</dbReference>
<organism evidence="1 2">
    <name type="scientific">Shinella sedimenti</name>
    <dbReference type="NCBI Taxonomy" id="2919913"/>
    <lineage>
        <taxon>Bacteria</taxon>
        <taxon>Pseudomonadati</taxon>
        <taxon>Pseudomonadota</taxon>
        <taxon>Alphaproteobacteria</taxon>
        <taxon>Hyphomicrobiales</taxon>
        <taxon>Rhizobiaceae</taxon>
        <taxon>Shinella</taxon>
    </lineage>
</organism>
<dbReference type="Pfam" id="PF20321">
    <property type="entry name" value="DUF6616"/>
    <property type="match status" value="1"/>
</dbReference>
<protein>
    <submittedName>
        <fullName evidence="1">Uncharacterized protein</fullName>
    </submittedName>
</protein>
<dbReference type="Proteomes" id="UP001201844">
    <property type="component" value="Unassembled WGS sequence"/>
</dbReference>
<sequence length="112" mass="12030">MTYYLAELYSPRPAWLALDQASRGEFFETVGAGMAPLIARGIEPLASGEVESTALHSASQQFFALWRAPDQASMDALLSAIADTGWHEYFETINATGVGGDLNRHLGQLAAA</sequence>
<dbReference type="RefSeq" id="WP_241601543.1">
    <property type="nucleotide sequence ID" value="NZ_JAKVIN010000005.1"/>
</dbReference>
<dbReference type="EMBL" id="JAKVIN010000005">
    <property type="protein sequence ID" value="MCJ8150285.1"/>
    <property type="molecule type" value="Genomic_DNA"/>
</dbReference>
<keyword evidence="2" id="KW-1185">Reference proteome</keyword>
<evidence type="ECO:0000313" key="1">
    <source>
        <dbReference type="EMBL" id="MCJ8150285.1"/>
    </source>
</evidence>
<gene>
    <name evidence="1" type="ORF">MKI86_14130</name>
</gene>
<reference evidence="1 2" key="1">
    <citation type="submission" date="2022-02" db="EMBL/GenBank/DDBJ databases">
        <title>Shinella B3.7 sp. nov., isolated from Sediment (Zhairuo Island).</title>
        <authorList>
            <person name="Chen G."/>
        </authorList>
    </citation>
    <scope>NUCLEOTIDE SEQUENCE [LARGE SCALE GENOMIC DNA]</scope>
    <source>
        <strain evidence="1 2">B3.7</strain>
        <plasmid evidence="1">unnamed</plasmid>
    </source>
</reference>
<evidence type="ECO:0000313" key="2">
    <source>
        <dbReference type="Proteomes" id="UP001201844"/>
    </source>
</evidence>
<comment type="caution">
    <text evidence="1">The sequence shown here is derived from an EMBL/GenBank/DDBJ whole genome shotgun (WGS) entry which is preliminary data.</text>
</comment>
<accession>A0ABT0CNX6</accession>
<keyword evidence="1" id="KW-0614">Plasmid</keyword>